<comment type="caution">
    <text evidence="2">The sequence shown here is derived from an EMBL/GenBank/DDBJ whole genome shotgun (WGS) entry which is preliminary data.</text>
</comment>
<dbReference type="Proteomes" id="UP000018679">
    <property type="component" value="Unassembled WGS sequence"/>
</dbReference>
<dbReference type="AlphaFoldDB" id="A0AAI9J2J4"/>
<name>A0AAI9J2J4_BORPT</name>
<feature type="compositionally biased region" description="Basic residues" evidence="1">
    <location>
        <begin position="1"/>
        <end position="10"/>
    </location>
</feature>
<sequence length="123" mass="13172">MPPGRPKAKKPPWGAASPHSGRSVGAFFCRRAAPRQKSPLGGQQARTAGAAWGPFACSRNVLPALRAGTRNGRMSRCPATSRPRCCPGRRCRFTARPRRAIPACSTCPIDVIQSQSRQPLPGL</sequence>
<gene>
    <name evidence="2" type="ORF">L566_1653</name>
</gene>
<proteinExistence type="predicted"/>
<evidence type="ECO:0000256" key="1">
    <source>
        <dbReference type="SAM" id="MobiDB-lite"/>
    </source>
</evidence>
<protein>
    <submittedName>
        <fullName evidence="2">Uncharacterized protein</fullName>
    </submittedName>
</protein>
<evidence type="ECO:0000313" key="2">
    <source>
        <dbReference type="EMBL" id="ETH31325.1"/>
    </source>
</evidence>
<organism evidence="2 3">
    <name type="scientific">Bordetella pertussis CHLA-26</name>
    <dbReference type="NCBI Taxonomy" id="1331284"/>
    <lineage>
        <taxon>Bacteria</taxon>
        <taxon>Pseudomonadati</taxon>
        <taxon>Pseudomonadota</taxon>
        <taxon>Betaproteobacteria</taxon>
        <taxon>Burkholderiales</taxon>
        <taxon>Alcaligenaceae</taxon>
        <taxon>Bordetella</taxon>
    </lineage>
</organism>
<evidence type="ECO:0000313" key="3">
    <source>
        <dbReference type="Proteomes" id="UP000018679"/>
    </source>
</evidence>
<feature type="region of interest" description="Disordered" evidence="1">
    <location>
        <begin position="1"/>
        <end position="21"/>
    </location>
</feature>
<accession>A0AAI9J2J4</accession>
<dbReference type="EMBL" id="AXSB02000019">
    <property type="protein sequence ID" value="ETH31325.1"/>
    <property type="molecule type" value="Genomic_DNA"/>
</dbReference>
<reference evidence="2 3" key="1">
    <citation type="journal article" date="2013" name="Genome Announc.">
        <title>Genome Sequences of 28 Bordetella pertussis U.S. Outbreak Strains Dating from 2010 to 2012.</title>
        <authorList>
            <person name="Harvill E.T."/>
            <person name="Goodfield L.L."/>
            <person name="Ivanov Y."/>
            <person name="Meyer J.A."/>
            <person name="Newth C."/>
            <person name="Cassiday P."/>
            <person name="Tondella M.L."/>
            <person name="Liao P."/>
            <person name="Zimmerman J."/>
            <person name="Meert K."/>
            <person name="Wessel D."/>
            <person name="Berger J."/>
            <person name="Dean J.M."/>
            <person name="Holubkov R."/>
            <person name="Burr J."/>
            <person name="Liu T."/>
            <person name="Brinkac L."/>
            <person name="Kim M."/>
            <person name="Losada L."/>
        </authorList>
    </citation>
    <scope>NUCLEOTIDE SEQUENCE [LARGE SCALE GENOMIC DNA]</scope>
    <source>
        <strain evidence="2 3">CHLA-26</strain>
    </source>
</reference>